<keyword evidence="3" id="KW-1185">Reference proteome</keyword>
<evidence type="ECO:0000313" key="3">
    <source>
        <dbReference type="Proteomes" id="UP001454036"/>
    </source>
</evidence>
<dbReference type="Proteomes" id="UP001454036">
    <property type="component" value="Unassembled WGS sequence"/>
</dbReference>
<name>A0AAV3NMF0_LITER</name>
<dbReference type="AlphaFoldDB" id="A0AAV3NMF0"/>
<dbReference type="InterPro" id="IPR054722">
    <property type="entry name" value="PolX-like_BBD"/>
</dbReference>
<comment type="caution">
    <text evidence="2">The sequence shown here is derived from an EMBL/GenBank/DDBJ whole genome shotgun (WGS) entry which is preliminary data.</text>
</comment>
<dbReference type="EMBL" id="BAABME010000140">
    <property type="protein sequence ID" value="GAA0140021.1"/>
    <property type="molecule type" value="Genomic_DNA"/>
</dbReference>
<protein>
    <recommendedName>
        <fullName evidence="1">Retrovirus-related Pol polyprotein from transposon TNT 1-94-like beta-barrel domain-containing protein</fullName>
    </recommendedName>
</protein>
<evidence type="ECO:0000313" key="2">
    <source>
        <dbReference type="EMBL" id="GAA0140021.1"/>
    </source>
</evidence>
<organism evidence="2 3">
    <name type="scientific">Lithospermum erythrorhizon</name>
    <name type="common">Purple gromwell</name>
    <name type="synonym">Lithospermum officinale var. erythrorhizon</name>
    <dbReference type="NCBI Taxonomy" id="34254"/>
    <lineage>
        <taxon>Eukaryota</taxon>
        <taxon>Viridiplantae</taxon>
        <taxon>Streptophyta</taxon>
        <taxon>Embryophyta</taxon>
        <taxon>Tracheophyta</taxon>
        <taxon>Spermatophyta</taxon>
        <taxon>Magnoliopsida</taxon>
        <taxon>eudicotyledons</taxon>
        <taxon>Gunneridae</taxon>
        <taxon>Pentapetalae</taxon>
        <taxon>asterids</taxon>
        <taxon>lamiids</taxon>
        <taxon>Boraginales</taxon>
        <taxon>Boraginaceae</taxon>
        <taxon>Boraginoideae</taxon>
        <taxon>Lithospermeae</taxon>
        <taxon>Lithospermum</taxon>
    </lineage>
</organism>
<sequence>MHKFNGWPCNNGLPQLVSKEFYVDNSNINTTGAPQNSLVPFNSQWHFDTEATSHMTPHFVILFSLRPYTNHERVLVSDGSLVSIIHFETLSFPISSTKSFVLQDVLVVPNLLSVKHFSLDNNCIYIHLE</sequence>
<evidence type="ECO:0000259" key="1">
    <source>
        <dbReference type="Pfam" id="PF22936"/>
    </source>
</evidence>
<gene>
    <name evidence="2" type="ORF">LIER_01449</name>
</gene>
<dbReference type="Pfam" id="PF22936">
    <property type="entry name" value="Pol_BBD"/>
    <property type="match status" value="1"/>
</dbReference>
<reference evidence="2 3" key="1">
    <citation type="submission" date="2024-01" db="EMBL/GenBank/DDBJ databases">
        <title>The complete chloroplast genome sequence of Lithospermum erythrorhizon: insights into the phylogenetic relationship among Boraginaceae species and the maternal lineages of purple gromwells.</title>
        <authorList>
            <person name="Okada T."/>
            <person name="Watanabe K."/>
        </authorList>
    </citation>
    <scope>NUCLEOTIDE SEQUENCE [LARGE SCALE GENOMIC DNA]</scope>
</reference>
<proteinExistence type="predicted"/>
<feature type="domain" description="Retrovirus-related Pol polyprotein from transposon TNT 1-94-like beta-barrel" evidence="1">
    <location>
        <begin position="45"/>
        <end position="115"/>
    </location>
</feature>
<accession>A0AAV3NMF0</accession>